<dbReference type="SUPFAM" id="SSF52833">
    <property type="entry name" value="Thioredoxin-like"/>
    <property type="match status" value="1"/>
</dbReference>
<dbReference type="OrthoDB" id="9799122at2"/>
<dbReference type="Gene3D" id="3.40.30.10">
    <property type="entry name" value="Glutaredoxin"/>
    <property type="match status" value="1"/>
</dbReference>
<dbReference type="Pfam" id="PF01323">
    <property type="entry name" value="DSBA"/>
    <property type="match status" value="1"/>
</dbReference>
<dbReference type="GO" id="GO:0016491">
    <property type="term" value="F:oxidoreductase activity"/>
    <property type="evidence" value="ECO:0007669"/>
    <property type="project" value="InterPro"/>
</dbReference>
<dbReference type="AlphaFoldDB" id="A0A845AGM3"/>
<dbReference type="Proteomes" id="UP000439780">
    <property type="component" value="Unassembled WGS sequence"/>
</dbReference>
<feature type="domain" description="DSBA-like thioredoxin" evidence="1">
    <location>
        <begin position="6"/>
        <end position="212"/>
    </location>
</feature>
<protein>
    <submittedName>
        <fullName evidence="2">DsbA family oxidoreductase</fullName>
    </submittedName>
</protein>
<evidence type="ECO:0000313" key="2">
    <source>
        <dbReference type="EMBL" id="MXP28794.1"/>
    </source>
</evidence>
<sequence>MPKTLTIDIWSDVMCPWCLVGWGNLSQALERLHGEIDAEVRWHAFELNPDMPREGEERTAHIARKYGTTPEQSRDVQGRMREAAQAAGVSLDYDGPERAPPAMMWNTFAAHKLLTWAGESFGSERQTALKLALFAAHFHHRRPIGEREELIAIAIDQGFDGAEAEAALDSEELAQKVRAEERAAWDMNVTGVPAMIVAGKFLIPGAQSPEVYIDSLRRVAEKIAA</sequence>
<comment type="caution">
    <text evidence="2">The sequence shown here is derived from an EMBL/GenBank/DDBJ whole genome shotgun (WGS) entry which is preliminary data.</text>
</comment>
<dbReference type="InterPro" id="IPR036249">
    <property type="entry name" value="Thioredoxin-like_sf"/>
</dbReference>
<organism evidence="2 3">
    <name type="scientific">Qipengyuania algicida</name>
    <dbReference type="NCBI Taxonomy" id="1836209"/>
    <lineage>
        <taxon>Bacteria</taxon>
        <taxon>Pseudomonadati</taxon>
        <taxon>Pseudomonadota</taxon>
        <taxon>Alphaproteobacteria</taxon>
        <taxon>Sphingomonadales</taxon>
        <taxon>Erythrobacteraceae</taxon>
        <taxon>Qipengyuania</taxon>
    </lineage>
</organism>
<evidence type="ECO:0000313" key="3">
    <source>
        <dbReference type="Proteomes" id="UP000439780"/>
    </source>
</evidence>
<reference evidence="2 3" key="1">
    <citation type="submission" date="2019-12" db="EMBL/GenBank/DDBJ databases">
        <title>Genomic-based taxomic classification of the family Erythrobacteraceae.</title>
        <authorList>
            <person name="Xu L."/>
        </authorList>
    </citation>
    <scope>NUCLEOTIDE SEQUENCE [LARGE SCALE GENOMIC DNA]</scope>
    <source>
        <strain evidence="2 3">KEMB 9005-328</strain>
    </source>
</reference>
<dbReference type="CDD" id="cd03024">
    <property type="entry name" value="DsbA_FrnE"/>
    <property type="match status" value="1"/>
</dbReference>
<dbReference type="PANTHER" id="PTHR13887">
    <property type="entry name" value="GLUTATHIONE S-TRANSFERASE KAPPA"/>
    <property type="match status" value="1"/>
</dbReference>
<dbReference type="EMBL" id="WTYA01000005">
    <property type="protein sequence ID" value="MXP28794.1"/>
    <property type="molecule type" value="Genomic_DNA"/>
</dbReference>
<name>A0A845AGM3_9SPHN</name>
<gene>
    <name evidence="2" type="ORF">GRI58_08165</name>
</gene>
<keyword evidence="3" id="KW-1185">Reference proteome</keyword>
<evidence type="ECO:0000259" key="1">
    <source>
        <dbReference type="Pfam" id="PF01323"/>
    </source>
</evidence>
<accession>A0A845AGM3</accession>
<dbReference type="PANTHER" id="PTHR13887:SF41">
    <property type="entry name" value="THIOREDOXIN SUPERFAMILY PROTEIN"/>
    <property type="match status" value="1"/>
</dbReference>
<dbReference type="InterPro" id="IPR001853">
    <property type="entry name" value="DSBA-like_thioredoxin_dom"/>
</dbReference>
<dbReference type="RefSeq" id="WP_160753070.1">
    <property type="nucleotide sequence ID" value="NZ_WTYA01000005.1"/>
</dbReference>
<proteinExistence type="predicted"/>